<keyword evidence="3" id="KW-1185">Reference proteome</keyword>
<keyword evidence="1" id="KW-1133">Transmembrane helix</keyword>
<keyword evidence="1" id="KW-0812">Transmembrane</keyword>
<sequence length="84" mass="9877">KSHFYTMILAQSLPCILCFLYLEIIVRPRKFGMYILFKPQLQSSLAQFTFFVQQLLTTAVYLSFIPFAANRFVAVKFPERYLVV</sequence>
<accession>A0AAV5WGK8</accession>
<evidence type="ECO:0000313" key="2">
    <source>
        <dbReference type="EMBL" id="GMT30167.1"/>
    </source>
</evidence>
<name>A0AAV5WGK8_9BILA</name>
<feature type="transmembrane region" description="Helical" evidence="1">
    <location>
        <begin position="6"/>
        <end position="24"/>
    </location>
</feature>
<proteinExistence type="predicted"/>
<dbReference type="Proteomes" id="UP001432322">
    <property type="component" value="Unassembled WGS sequence"/>
</dbReference>
<evidence type="ECO:0000256" key="1">
    <source>
        <dbReference type="SAM" id="Phobius"/>
    </source>
</evidence>
<feature type="non-terminal residue" evidence="2">
    <location>
        <position position="84"/>
    </location>
</feature>
<feature type="non-terminal residue" evidence="2">
    <location>
        <position position="1"/>
    </location>
</feature>
<evidence type="ECO:0008006" key="4">
    <source>
        <dbReference type="Google" id="ProtNLM"/>
    </source>
</evidence>
<protein>
    <recommendedName>
        <fullName evidence="4">G protein-coupled receptor</fullName>
    </recommendedName>
</protein>
<organism evidence="2 3">
    <name type="scientific">Pristionchus fissidentatus</name>
    <dbReference type="NCBI Taxonomy" id="1538716"/>
    <lineage>
        <taxon>Eukaryota</taxon>
        <taxon>Metazoa</taxon>
        <taxon>Ecdysozoa</taxon>
        <taxon>Nematoda</taxon>
        <taxon>Chromadorea</taxon>
        <taxon>Rhabditida</taxon>
        <taxon>Rhabditina</taxon>
        <taxon>Diplogasteromorpha</taxon>
        <taxon>Diplogasteroidea</taxon>
        <taxon>Neodiplogasteridae</taxon>
        <taxon>Pristionchus</taxon>
    </lineage>
</organism>
<feature type="transmembrane region" description="Helical" evidence="1">
    <location>
        <begin position="45"/>
        <end position="69"/>
    </location>
</feature>
<comment type="caution">
    <text evidence="2">The sequence shown here is derived from an EMBL/GenBank/DDBJ whole genome shotgun (WGS) entry which is preliminary data.</text>
</comment>
<evidence type="ECO:0000313" key="3">
    <source>
        <dbReference type="Proteomes" id="UP001432322"/>
    </source>
</evidence>
<keyword evidence="1" id="KW-0472">Membrane</keyword>
<dbReference type="EMBL" id="BTSY01000005">
    <property type="protein sequence ID" value="GMT30167.1"/>
    <property type="molecule type" value="Genomic_DNA"/>
</dbReference>
<dbReference type="AlphaFoldDB" id="A0AAV5WGK8"/>
<reference evidence="2" key="1">
    <citation type="submission" date="2023-10" db="EMBL/GenBank/DDBJ databases">
        <title>Genome assembly of Pristionchus species.</title>
        <authorList>
            <person name="Yoshida K."/>
            <person name="Sommer R.J."/>
        </authorList>
    </citation>
    <scope>NUCLEOTIDE SEQUENCE</scope>
    <source>
        <strain evidence="2">RS5133</strain>
    </source>
</reference>
<gene>
    <name evidence="2" type="ORF">PFISCL1PPCAC_21464</name>
</gene>